<dbReference type="InterPro" id="IPR013783">
    <property type="entry name" value="Ig-like_fold"/>
</dbReference>
<proteinExistence type="predicted"/>
<protein>
    <recommendedName>
        <fullName evidence="4">Fibronectin type-III domain-containing protein</fullName>
    </recommendedName>
</protein>
<name>A0A8J6TK05_9CHLR</name>
<feature type="region of interest" description="Disordered" evidence="1">
    <location>
        <begin position="354"/>
        <end position="377"/>
    </location>
</feature>
<evidence type="ECO:0000313" key="3">
    <source>
        <dbReference type="Proteomes" id="UP000614469"/>
    </source>
</evidence>
<dbReference type="SUPFAM" id="SSF49265">
    <property type="entry name" value="Fibronectin type III"/>
    <property type="match status" value="1"/>
</dbReference>
<gene>
    <name evidence="2" type="ORF">H8E29_14230</name>
</gene>
<accession>A0A8J6TK05</accession>
<dbReference type="EMBL" id="JACNJN010000161">
    <property type="protein sequence ID" value="MBC8336419.1"/>
    <property type="molecule type" value="Genomic_DNA"/>
</dbReference>
<comment type="caution">
    <text evidence="2">The sequence shown here is derived from an EMBL/GenBank/DDBJ whole genome shotgun (WGS) entry which is preliminary data.</text>
</comment>
<evidence type="ECO:0000313" key="2">
    <source>
        <dbReference type="EMBL" id="MBC8336419.1"/>
    </source>
</evidence>
<dbReference type="Gene3D" id="2.60.40.10">
    <property type="entry name" value="Immunoglobulins"/>
    <property type="match status" value="1"/>
</dbReference>
<sequence>MKNKLFTFLFGIFLLIILSSCGPPTPPAPTPLPWVACPPGELVAPQLTTPYSWSTVSDTTPYLSVSYTAITYPYPSPSPAYDCFAQQIHFYLSTGMDFTDEIGGISNNYSWETTSTLQAGKMYRWSAAAISGGSEGPVSSDQYFFVGPVCAQSELIPPIQLGPSDGATVQELRPVLAWQNPLPCHPSHYWVDLSTDPFFPTVANGGQSIGPMTTFEPSSDLENCETYYWRVKARTASGSGPFSPTWSFLVNTPGTFCPIELIIPEFIETVPPGPPDFLGIKNANCRNNPWIGGNEVGMLAMGQTATLMGVSQDRFWGFFKLLNSRECWVVLTAVEMQPPGSVFDPSLFPLIAHDPIPEPEPEAPAPAAPPPASSCSTLTDLKSCVSNTACSWDRVKSVCHDK</sequence>
<dbReference type="AlphaFoldDB" id="A0A8J6TK05"/>
<evidence type="ECO:0008006" key="4">
    <source>
        <dbReference type="Google" id="ProtNLM"/>
    </source>
</evidence>
<dbReference type="InterPro" id="IPR036116">
    <property type="entry name" value="FN3_sf"/>
</dbReference>
<dbReference type="PROSITE" id="PS51257">
    <property type="entry name" value="PROKAR_LIPOPROTEIN"/>
    <property type="match status" value="1"/>
</dbReference>
<dbReference type="Proteomes" id="UP000614469">
    <property type="component" value="Unassembled WGS sequence"/>
</dbReference>
<evidence type="ECO:0000256" key="1">
    <source>
        <dbReference type="SAM" id="MobiDB-lite"/>
    </source>
</evidence>
<feature type="compositionally biased region" description="Pro residues" evidence="1">
    <location>
        <begin position="362"/>
        <end position="372"/>
    </location>
</feature>
<organism evidence="2 3">
    <name type="scientific">Candidatus Desulfolinea nitratireducens</name>
    <dbReference type="NCBI Taxonomy" id="2841698"/>
    <lineage>
        <taxon>Bacteria</taxon>
        <taxon>Bacillati</taxon>
        <taxon>Chloroflexota</taxon>
        <taxon>Anaerolineae</taxon>
        <taxon>Anaerolineales</taxon>
        <taxon>Anaerolineales incertae sedis</taxon>
        <taxon>Candidatus Desulfolinea</taxon>
    </lineage>
</organism>
<reference evidence="2 3" key="1">
    <citation type="submission" date="2020-08" db="EMBL/GenBank/DDBJ databases">
        <title>Bridging the membrane lipid divide: bacteria of the FCB group superphylum have the potential to synthesize archaeal ether lipids.</title>
        <authorList>
            <person name="Villanueva L."/>
            <person name="Von Meijenfeldt F.A.B."/>
            <person name="Westbye A.B."/>
            <person name="Yadav S."/>
            <person name="Hopmans E.C."/>
            <person name="Dutilh B.E."/>
            <person name="Sinninghe Damste J.S."/>
        </authorList>
    </citation>
    <scope>NUCLEOTIDE SEQUENCE [LARGE SCALE GENOMIC DNA]</scope>
    <source>
        <strain evidence="2">NIOZ-UU36</strain>
    </source>
</reference>